<protein>
    <recommendedName>
        <fullName evidence="6">Exodeoxyribonuclease 7 small subunit</fullName>
        <ecNumber evidence="6">3.1.11.6</ecNumber>
    </recommendedName>
    <alternativeName>
        <fullName evidence="6">Exodeoxyribonuclease VII small subunit</fullName>
        <shortName evidence="6">Exonuclease VII small subunit</shortName>
    </alternativeName>
</protein>
<proteinExistence type="inferred from homology"/>
<dbReference type="RefSeq" id="WP_121442360.1">
    <property type="nucleotide sequence ID" value="NZ_RCDA01000002.1"/>
</dbReference>
<keyword evidence="3 6" id="KW-0540">Nuclease</keyword>
<keyword evidence="8" id="KW-1185">Reference proteome</keyword>
<dbReference type="EMBL" id="RCDA01000002">
    <property type="protein sequence ID" value="RLK48716.1"/>
    <property type="molecule type" value="Genomic_DNA"/>
</dbReference>
<reference evidence="7 8" key="1">
    <citation type="submission" date="2018-10" db="EMBL/GenBank/DDBJ databases">
        <title>Genomic Encyclopedia of Type Strains, Phase IV (KMG-IV): sequencing the most valuable type-strain genomes for metagenomic binning, comparative biology and taxonomic classification.</title>
        <authorList>
            <person name="Goeker M."/>
        </authorList>
    </citation>
    <scope>NUCLEOTIDE SEQUENCE [LARGE SCALE GENOMIC DNA]</scope>
    <source>
        <strain evidence="7 8">DSM 12769</strain>
    </source>
</reference>
<dbReference type="GO" id="GO:0009318">
    <property type="term" value="C:exodeoxyribonuclease VII complex"/>
    <property type="evidence" value="ECO:0007669"/>
    <property type="project" value="UniProtKB-UniRule"/>
</dbReference>
<dbReference type="NCBIfam" id="NF002140">
    <property type="entry name" value="PRK00977.1-4"/>
    <property type="match status" value="1"/>
</dbReference>
<evidence type="ECO:0000313" key="7">
    <source>
        <dbReference type="EMBL" id="RLK48716.1"/>
    </source>
</evidence>
<name>A0A498C289_9GAMM</name>
<evidence type="ECO:0000256" key="6">
    <source>
        <dbReference type="HAMAP-Rule" id="MF_00337"/>
    </source>
</evidence>
<evidence type="ECO:0000256" key="4">
    <source>
        <dbReference type="ARBA" id="ARBA00022801"/>
    </source>
</evidence>
<dbReference type="AlphaFoldDB" id="A0A498C289"/>
<dbReference type="InterPro" id="IPR003761">
    <property type="entry name" value="Exonuc_VII_S"/>
</dbReference>
<dbReference type="PIRSF" id="PIRSF006488">
    <property type="entry name" value="Exonuc_VII_S"/>
    <property type="match status" value="1"/>
</dbReference>
<dbReference type="Pfam" id="PF02609">
    <property type="entry name" value="Exonuc_VII_S"/>
    <property type="match status" value="1"/>
</dbReference>
<comment type="subunit">
    <text evidence="6">Heterooligomer composed of large and small subunits.</text>
</comment>
<comment type="caution">
    <text evidence="7">The sequence shown here is derived from an EMBL/GenBank/DDBJ whole genome shotgun (WGS) entry which is preliminary data.</text>
</comment>
<dbReference type="GO" id="GO:0006308">
    <property type="term" value="P:DNA catabolic process"/>
    <property type="evidence" value="ECO:0007669"/>
    <property type="project" value="UniProtKB-UniRule"/>
</dbReference>
<dbReference type="Proteomes" id="UP000275461">
    <property type="component" value="Unassembled WGS sequence"/>
</dbReference>
<evidence type="ECO:0000256" key="2">
    <source>
        <dbReference type="ARBA" id="ARBA00022490"/>
    </source>
</evidence>
<dbReference type="Gene3D" id="1.10.287.1040">
    <property type="entry name" value="Exonuclease VII, small subunit"/>
    <property type="match status" value="1"/>
</dbReference>
<dbReference type="InterPro" id="IPR037004">
    <property type="entry name" value="Exonuc_VII_ssu_sf"/>
</dbReference>
<dbReference type="PANTHER" id="PTHR34137:SF1">
    <property type="entry name" value="EXODEOXYRIBONUCLEASE 7 SMALL SUBUNIT"/>
    <property type="match status" value="1"/>
</dbReference>
<keyword evidence="5 6" id="KW-0269">Exonuclease</keyword>
<dbReference type="HAMAP" id="MF_00337">
    <property type="entry name" value="Exonuc_7_S"/>
    <property type="match status" value="1"/>
</dbReference>
<dbReference type="NCBIfam" id="TIGR01280">
    <property type="entry name" value="xseB"/>
    <property type="match status" value="1"/>
</dbReference>
<evidence type="ECO:0000256" key="3">
    <source>
        <dbReference type="ARBA" id="ARBA00022722"/>
    </source>
</evidence>
<sequence length="87" mass="9683">MDTPSGSSDTESFDFEAALKELEGLVERMERGELSLEESLRQFERGVELTRACQKALQDAEQKVETLIGQGADAHEQAFEDPEHRGA</sequence>
<evidence type="ECO:0000256" key="5">
    <source>
        <dbReference type="ARBA" id="ARBA00022839"/>
    </source>
</evidence>
<organism evidence="7 8">
    <name type="scientific">Alkalispirillum mobile</name>
    <dbReference type="NCBI Taxonomy" id="85925"/>
    <lineage>
        <taxon>Bacteria</taxon>
        <taxon>Pseudomonadati</taxon>
        <taxon>Pseudomonadota</taxon>
        <taxon>Gammaproteobacteria</taxon>
        <taxon>Chromatiales</taxon>
        <taxon>Ectothiorhodospiraceae</taxon>
        <taxon>Alkalispirillum</taxon>
    </lineage>
</organism>
<comment type="similarity">
    <text evidence="1 6">Belongs to the XseB family.</text>
</comment>
<dbReference type="GO" id="GO:0005829">
    <property type="term" value="C:cytosol"/>
    <property type="evidence" value="ECO:0007669"/>
    <property type="project" value="TreeGrafter"/>
</dbReference>
<dbReference type="OrthoDB" id="9801128at2"/>
<comment type="catalytic activity">
    <reaction evidence="6">
        <text>Exonucleolytic cleavage in either 5'- to 3'- or 3'- to 5'-direction to yield nucleoside 5'-phosphates.</text>
        <dbReference type="EC" id="3.1.11.6"/>
    </reaction>
</comment>
<dbReference type="NCBIfam" id="NF002139">
    <property type="entry name" value="PRK00977.1-3"/>
    <property type="match status" value="1"/>
</dbReference>
<comment type="subcellular location">
    <subcellularLocation>
        <location evidence="6">Cytoplasm</location>
    </subcellularLocation>
</comment>
<dbReference type="PANTHER" id="PTHR34137">
    <property type="entry name" value="EXODEOXYRIBONUCLEASE 7 SMALL SUBUNIT"/>
    <property type="match status" value="1"/>
</dbReference>
<evidence type="ECO:0000256" key="1">
    <source>
        <dbReference type="ARBA" id="ARBA00009998"/>
    </source>
</evidence>
<keyword evidence="4 6" id="KW-0378">Hydrolase</keyword>
<accession>A0A498C289</accession>
<gene>
    <name evidence="6" type="primary">xseB</name>
    <name evidence="7" type="ORF">DFR31_1827</name>
</gene>
<comment type="function">
    <text evidence="6">Bidirectionally degrades single-stranded DNA into large acid-insoluble oligonucleotides, which are then degraded further into small acid-soluble oligonucleotides.</text>
</comment>
<evidence type="ECO:0000313" key="8">
    <source>
        <dbReference type="Proteomes" id="UP000275461"/>
    </source>
</evidence>
<dbReference type="SUPFAM" id="SSF116842">
    <property type="entry name" value="XseB-like"/>
    <property type="match status" value="1"/>
</dbReference>
<keyword evidence="2 6" id="KW-0963">Cytoplasm</keyword>
<dbReference type="GO" id="GO:0008855">
    <property type="term" value="F:exodeoxyribonuclease VII activity"/>
    <property type="evidence" value="ECO:0007669"/>
    <property type="project" value="UniProtKB-UniRule"/>
</dbReference>
<dbReference type="EC" id="3.1.11.6" evidence="6"/>